<dbReference type="Pfam" id="PF08281">
    <property type="entry name" value="Sigma70_r4_2"/>
    <property type="match status" value="1"/>
</dbReference>
<evidence type="ECO:0000313" key="9">
    <source>
        <dbReference type="Proteomes" id="UP001500620"/>
    </source>
</evidence>
<dbReference type="InterPro" id="IPR007627">
    <property type="entry name" value="RNA_pol_sigma70_r2"/>
</dbReference>
<evidence type="ECO:0000256" key="1">
    <source>
        <dbReference type="ARBA" id="ARBA00010641"/>
    </source>
</evidence>
<comment type="similarity">
    <text evidence="1">Belongs to the sigma-70 factor family. ECF subfamily.</text>
</comment>
<proteinExistence type="inferred from homology"/>
<organism evidence="8 9">
    <name type="scientific">Dactylosporangium darangshiense</name>
    <dbReference type="NCBI Taxonomy" id="579108"/>
    <lineage>
        <taxon>Bacteria</taxon>
        <taxon>Bacillati</taxon>
        <taxon>Actinomycetota</taxon>
        <taxon>Actinomycetes</taxon>
        <taxon>Micromonosporales</taxon>
        <taxon>Micromonosporaceae</taxon>
        <taxon>Dactylosporangium</taxon>
    </lineage>
</organism>
<evidence type="ECO:0000256" key="5">
    <source>
        <dbReference type="ARBA" id="ARBA00023163"/>
    </source>
</evidence>
<evidence type="ECO:0000313" key="8">
    <source>
        <dbReference type="EMBL" id="GAA4248931.1"/>
    </source>
</evidence>
<reference evidence="9" key="1">
    <citation type="journal article" date="2019" name="Int. J. Syst. Evol. Microbiol.">
        <title>The Global Catalogue of Microorganisms (GCM) 10K type strain sequencing project: providing services to taxonomists for standard genome sequencing and annotation.</title>
        <authorList>
            <consortium name="The Broad Institute Genomics Platform"/>
            <consortium name="The Broad Institute Genome Sequencing Center for Infectious Disease"/>
            <person name="Wu L."/>
            <person name="Ma J."/>
        </authorList>
    </citation>
    <scope>NUCLEOTIDE SEQUENCE [LARGE SCALE GENOMIC DNA]</scope>
    <source>
        <strain evidence="9">JCM 17441</strain>
    </source>
</reference>
<feature type="domain" description="RNA polymerase sigma-70 region 2" evidence="6">
    <location>
        <begin position="12"/>
        <end position="74"/>
    </location>
</feature>
<dbReference type="InterPro" id="IPR014284">
    <property type="entry name" value="RNA_pol_sigma-70_dom"/>
</dbReference>
<dbReference type="NCBIfam" id="TIGR02983">
    <property type="entry name" value="SigE-fam_strep"/>
    <property type="match status" value="1"/>
</dbReference>
<dbReference type="InterPro" id="IPR036388">
    <property type="entry name" value="WH-like_DNA-bd_sf"/>
</dbReference>
<keyword evidence="3" id="KW-0731">Sigma factor</keyword>
<dbReference type="Gene3D" id="1.10.1740.10">
    <property type="match status" value="1"/>
</dbReference>
<dbReference type="Gene3D" id="1.10.10.10">
    <property type="entry name" value="Winged helix-like DNA-binding domain superfamily/Winged helix DNA-binding domain"/>
    <property type="match status" value="1"/>
</dbReference>
<evidence type="ECO:0000256" key="2">
    <source>
        <dbReference type="ARBA" id="ARBA00023015"/>
    </source>
</evidence>
<dbReference type="Proteomes" id="UP001500620">
    <property type="component" value="Unassembled WGS sequence"/>
</dbReference>
<dbReference type="SUPFAM" id="SSF88946">
    <property type="entry name" value="Sigma2 domain of RNA polymerase sigma factors"/>
    <property type="match status" value="1"/>
</dbReference>
<keyword evidence="5" id="KW-0804">Transcription</keyword>
<accession>A0ABP8D6Z0</accession>
<dbReference type="InterPro" id="IPR039425">
    <property type="entry name" value="RNA_pol_sigma-70-like"/>
</dbReference>
<protein>
    <submittedName>
        <fullName evidence="8">SigE family RNA polymerase sigma factor</fullName>
    </submittedName>
</protein>
<evidence type="ECO:0000256" key="3">
    <source>
        <dbReference type="ARBA" id="ARBA00023082"/>
    </source>
</evidence>
<dbReference type="NCBIfam" id="TIGR02937">
    <property type="entry name" value="sigma70-ECF"/>
    <property type="match status" value="1"/>
</dbReference>
<dbReference type="EMBL" id="BAABAT010000006">
    <property type="protein sequence ID" value="GAA4248931.1"/>
    <property type="molecule type" value="Genomic_DNA"/>
</dbReference>
<evidence type="ECO:0000259" key="6">
    <source>
        <dbReference type="Pfam" id="PF04542"/>
    </source>
</evidence>
<evidence type="ECO:0000256" key="4">
    <source>
        <dbReference type="ARBA" id="ARBA00023125"/>
    </source>
</evidence>
<dbReference type="Pfam" id="PF04542">
    <property type="entry name" value="Sigma70_r2"/>
    <property type="match status" value="1"/>
</dbReference>
<feature type="domain" description="RNA polymerase sigma factor 70 region 4 type 2" evidence="7">
    <location>
        <begin position="102"/>
        <end position="154"/>
    </location>
</feature>
<name>A0ABP8D6Z0_9ACTN</name>
<dbReference type="PANTHER" id="PTHR43133:SF50">
    <property type="entry name" value="ECF RNA POLYMERASE SIGMA FACTOR SIGM"/>
    <property type="match status" value="1"/>
</dbReference>
<sequence>MISFDEYVRLRGDRLVRLARLLVRDRHLAEDLVQEVLGRAYARWDRVSRADDIDVYVRRMLVNRHISWRRRRSSTEVAVDTRAEHLDRAGNGDIGAEAAERDAAWQLIAELPPKQRATVVLRYYEDLDDATIAEILRCSRVTVRSQAMRALATLRRRLAAQPDLTRRDLLRRDLLRKDVAR</sequence>
<dbReference type="InterPro" id="IPR013325">
    <property type="entry name" value="RNA_pol_sigma_r2"/>
</dbReference>
<keyword evidence="4" id="KW-0238">DNA-binding</keyword>
<gene>
    <name evidence="8" type="ORF">GCM10022255_030930</name>
</gene>
<dbReference type="InterPro" id="IPR013324">
    <property type="entry name" value="RNA_pol_sigma_r3/r4-like"/>
</dbReference>
<dbReference type="InterPro" id="IPR013249">
    <property type="entry name" value="RNA_pol_sigma70_r4_t2"/>
</dbReference>
<dbReference type="SUPFAM" id="SSF88659">
    <property type="entry name" value="Sigma3 and sigma4 domains of RNA polymerase sigma factors"/>
    <property type="match status" value="1"/>
</dbReference>
<keyword evidence="9" id="KW-1185">Reference proteome</keyword>
<comment type="caution">
    <text evidence="8">The sequence shown here is derived from an EMBL/GenBank/DDBJ whole genome shotgun (WGS) entry which is preliminary data.</text>
</comment>
<dbReference type="PANTHER" id="PTHR43133">
    <property type="entry name" value="RNA POLYMERASE ECF-TYPE SIGMA FACTO"/>
    <property type="match status" value="1"/>
</dbReference>
<dbReference type="InterPro" id="IPR014325">
    <property type="entry name" value="RNA_pol_sigma-E_actinobac"/>
</dbReference>
<keyword evidence="2" id="KW-0805">Transcription regulation</keyword>
<evidence type="ECO:0000259" key="7">
    <source>
        <dbReference type="Pfam" id="PF08281"/>
    </source>
</evidence>